<evidence type="ECO:0000313" key="3">
    <source>
        <dbReference type="Proteomes" id="UP000001861"/>
    </source>
</evidence>
<reference evidence="2 3" key="1">
    <citation type="journal article" date="2010" name="Proc. Natl. Acad. Sci. U.S.A.">
        <title>Insights into evolution of multicellular fungi from the assembled chromosomes of the mushroom Coprinopsis cinerea (Coprinus cinereus).</title>
        <authorList>
            <person name="Stajich J.E."/>
            <person name="Wilke S.K."/>
            <person name="Ahren D."/>
            <person name="Au C.H."/>
            <person name="Birren B.W."/>
            <person name="Borodovsky M."/>
            <person name="Burns C."/>
            <person name="Canback B."/>
            <person name="Casselton L.A."/>
            <person name="Cheng C.K."/>
            <person name="Deng J."/>
            <person name="Dietrich F.S."/>
            <person name="Fargo D.C."/>
            <person name="Farman M.L."/>
            <person name="Gathman A.C."/>
            <person name="Goldberg J."/>
            <person name="Guigo R."/>
            <person name="Hoegger P.J."/>
            <person name="Hooker J.B."/>
            <person name="Huggins A."/>
            <person name="James T.Y."/>
            <person name="Kamada T."/>
            <person name="Kilaru S."/>
            <person name="Kodira C."/>
            <person name="Kues U."/>
            <person name="Kupfer D."/>
            <person name="Kwan H.S."/>
            <person name="Lomsadze A."/>
            <person name="Li W."/>
            <person name="Lilly W.W."/>
            <person name="Ma L.J."/>
            <person name="Mackey A.J."/>
            <person name="Manning G."/>
            <person name="Martin F."/>
            <person name="Muraguchi H."/>
            <person name="Natvig D.O."/>
            <person name="Palmerini H."/>
            <person name="Ramesh M.A."/>
            <person name="Rehmeyer C.J."/>
            <person name="Roe B.A."/>
            <person name="Shenoy N."/>
            <person name="Stanke M."/>
            <person name="Ter-Hovhannisyan V."/>
            <person name="Tunlid A."/>
            <person name="Velagapudi R."/>
            <person name="Vision T.J."/>
            <person name="Zeng Q."/>
            <person name="Zolan M.E."/>
            <person name="Pukkila P.J."/>
        </authorList>
    </citation>
    <scope>NUCLEOTIDE SEQUENCE [LARGE SCALE GENOMIC DNA]</scope>
    <source>
        <strain evidence="3">Okayama-7 / 130 / ATCC MYA-4618 / FGSC 9003</strain>
    </source>
</reference>
<keyword evidence="1" id="KW-0472">Membrane</keyword>
<evidence type="ECO:0000313" key="2">
    <source>
        <dbReference type="EMBL" id="EAU83001.2"/>
    </source>
</evidence>
<dbReference type="AlphaFoldDB" id="A8P4M9"/>
<protein>
    <submittedName>
        <fullName evidence="2">Uncharacterized protein</fullName>
    </submittedName>
</protein>
<dbReference type="KEGG" id="cci:CC1G_08938"/>
<dbReference type="VEuPathDB" id="FungiDB:CC1G_08938"/>
<comment type="caution">
    <text evidence="2">The sequence shown here is derived from an EMBL/GenBank/DDBJ whole genome shotgun (WGS) entry which is preliminary data.</text>
</comment>
<dbReference type="Gene3D" id="1.20.58.340">
    <property type="entry name" value="Magnesium transport protein CorA, transmembrane region"/>
    <property type="match status" value="1"/>
</dbReference>
<organism evidence="2 3">
    <name type="scientific">Coprinopsis cinerea (strain Okayama-7 / 130 / ATCC MYA-4618 / FGSC 9003)</name>
    <name type="common">Inky cap fungus</name>
    <name type="synonym">Hormographiella aspergillata</name>
    <dbReference type="NCBI Taxonomy" id="240176"/>
    <lineage>
        <taxon>Eukaryota</taxon>
        <taxon>Fungi</taxon>
        <taxon>Dikarya</taxon>
        <taxon>Basidiomycota</taxon>
        <taxon>Agaricomycotina</taxon>
        <taxon>Agaricomycetes</taxon>
        <taxon>Agaricomycetidae</taxon>
        <taxon>Agaricales</taxon>
        <taxon>Agaricineae</taxon>
        <taxon>Psathyrellaceae</taxon>
        <taxon>Coprinopsis</taxon>
    </lineage>
</organism>
<dbReference type="InParanoid" id="A8P4M9"/>
<name>A8P4M9_COPC7</name>
<feature type="transmembrane region" description="Helical" evidence="1">
    <location>
        <begin position="430"/>
        <end position="450"/>
    </location>
</feature>
<dbReference type="EMBL" id="AACS02000011">
    <property type="protein sequence ID" value="EAU83001.2"/>
    <property type="molecule type" value="Genomic_DNA"/>
</dbReference>
<dbReference type="Proteomes" id="UP000001861">
    <property type="component" value="Unassembled WGS sequence"/>
</dbReference>
<dbReference type="RefSeq" id="XP_001838774.2">
    <property type="nucleotide sequence ID" value="XM_001838722.2"/>
</dbReference>
<feature type="transmembrane region" description="Helical" evidence="1">
    <location>
        <begin position="386"/>
        <end position="410"/>
    </location>
</feature>
<keyword evidence="1" id="KW-0812">Transmembrane</keyword>
<dbReference type="HOGENOM" id="CLU_514831_0_0_1"/>
<sequence>MSGASSTQEFNINWWLRVPEVEGLTNAYRNRNEYDVIRELCSFVAAEGRSFANTFTLLELGEGPDDDLIEYSLPLTSSELSKTVSLERGHRLTRRIMQVFHVSNGERESNLDEAPYVMKWLAEQMGVSPCFFEAALSSNDVAILELPPLRVQRVSPDAPYGRSLNGMYITQVTGSNTKVWFSHCLERNFSIYVIDDISPRAKANILEAIDLPLNSFLSLDSFICNDDHLFNSAYSKAFAQALHALNSLDPTDVPQSATSRRASQRASKFKFDHMTESYTDVYDISRAYDNKRRVVEFFKQLVKTRLRLASELYDPDLPNECIDEWHAVPRATAVLLTNMENTTLVRQAVVRDSLSMLGTMMNHKMAAFSSQLATDTRRDSSSMTTIALVTMFFLPGSFVASFFSTEFVRIIDRDETKPSHMLPLEFTPLAWIWCTITTGLTIAVIFLWSYHHGSIRRQFKGLRKLRKFVGLPRVETIVPRPQTDVNDALGSVPASFSTSPSSFLAEVKPHDGMASRNAKMHTVIEVKES</sequence>
<dbReference type="GeneID" id="6015367"/>
<keyword evidence="1" id="KW-1133">Transmembrane helix</keyword>
<evidence type="ECO:0000256" key="1">
    <source>
        <dbReference type="SAM" id="Phobius"/>
    </source>
</evidence>
<proteinExistence type="predicted"/>
<gene>
    <name evidence="2" type="ORF">CC1G_08938</name>
</gene>
<keyword evidence="3" id="KW-1185">Reference proteome</keyword>
<dbReference type="STRING" id="240176.A8P4M9"/>
<accession>A8P4M9</accession>
<dbReference type="OrthoDB" id="2830640at2759"/>